<dbReference type="Proteomes" id="UP000015100">
    <property type="component" value="Unassembled WGS sequence"/>
</dbReference>
<dbReference type="InterPro" id="IPR034164">
    <property type="entry name" value="Pepsin-like_dom"/>
</dbReference>
<evidence type="ECO:0000256" key="3">
    <source>
        <dbReference type="SAM" id="SignalP"/>
    </source>
</evidence>
<dbReference type="SUPFAM" id="SSF50630">
    <property type="entry name" value="Acid proteases"/>
    <property type="match status" value="1"/>
</dbReference>
<keyword evidence="2" id="KW-1133">Transmembrane helix</keyword>
<feature type="signal peptide" evidence="3">
    <location>
        <begin position="1"/>
        <end position="30"/>
    </location>
</feature>
<keyword evidence="3" id="KW-0732">Signal</keyword>
<accession>S8BVS1</accession>
<evidence type="ECO:0000313" key="6">
    <source>
        <dbReference type="Proteomes" id="UP000015100"/>
    </source>
</evidence>
<feature type="chain" id="PRO_5004561416" description="Peptidase A1 domain-containing protein" evidence="3">
    <location>
        <begin position="31"/>
        <end position="605"/>
    </location>
</feature>
<dbReference type="AlphaFoldDB" id="S8BVS1"/>
<feature type="transmembrane region" description="Helical" evidence="2">
    <location>
        <begin position="442"/>
        <end position="466"/>
    </location>
</feature>
<sequence length="605" mass="65273">MAGASKVAGIYSAATTLFLPTLLLAGTVGSQQIPNLNATAINWPWSSAWEGNDGLWGTFFIHVGTPSQIVRVLPAINWQETWVVDSAACDTSAAETCNDPRGGTFTANASGTWNDYGFFKTDLSKDLGKNAIGDYGLERLGITNVDSGPTYSNQVVVSVNSPQWYQGLFGMGNQPTNFSDFNNPQPSFLTSLYNAGKIPSLSWGYQAGAQYRGKTSSASVIFGGYDDSRYVDNDIVFTQSNDFTYPFLVALSSLKVSGIYNAGQVGTAELLDGDWLRDTANQLVSIDSTTSYLWLSNATCSVFEAALNLTYNAATQLYLLTDDQHNQLLDLNPTFTFTISDSAQNDTTLEITLPYNAFSLEASGPELLGNNTKSWYFPLKRLPDGGNARLGRVFLQEVYIFAEYHFGKFRVYQADWSGRPQNIVTHLPTQVVSTPKKSSTPVGAIAGGVVGGVAVIAAIAGGYFFWRRRKQQQTKLPPYDPNNDPNINNNNVPEIDGAVKLPPEIGGGAAGGGASAWENKSAWQANNANQGVVAVDGVHEIHGHTAEKQWNEADGTPITRPYGEKYTHQGSGSQQGQFYAELSSGDVIGPAVQELPSGETIKKDK</sequence>
<gene>
    <name evidence="5" type="ORF">H072_2342</name>
</gene>
<reference evidence="5 6" key="1">
    <citation type="journal article" date="2013" name="PLoS Genet.">
        <title>Genomic mechanisms accounting for the adaptation to parasitism in nematode-trapping fungi.</title>
        <authorList>
            <person name="Meerupati T."/>
            <person name="Andersson K.M."/>
            <person name="Friman E."/>
            <person name="Kumar D."/>
            <person name="Tunlid A."/>
            <person name="Ahren D."/>
        </authorList>
    </citation>
    <scope>NUCLEOTIDE SEQUENCE [LARGE SCALE GENOMIC DNA]</scope>
    <source>
        <strain evidence="5 6">CBS 200.50</strain>
    </source>
</reference>
<name>S8BVS1_DACHA</name>
<protein>
    <recommendedName>
        <fullName evidence="4">Peptidase A1 domain-containing protein</fullName>
    </recommendedName>
</protein>
<keyword evidence="2" id="KW-0812">Transmembrane</keyword>
<evidence type="ECO:0000256" key="2">
    <source>
        <dbReference type="SAM" id="Phobius"/>
    </source>
</evidence>
<keyword evidence="2" id="KW-0472">Membrane</keyword>
<dbReference type="InterPro" id="IPR021109">
    <property type="entry name" value="Peptidase_aspartic_dom_sf"/>
</dbReference>
<dbReference type="HOGENOM" id="CLU_009988_3_0_1"/>
<dbReference type="Pfam" id="PF00026">
    <property type="entry name" value="Asp"/>
    <property type="match status" value="1"/>
</dbReference>
<keyword evidence="6" id="KW-1185">Reference proteome</keyword>
<comment type="caution">
    <text evidence="5">The sequence shown here is derived from an EMBL/GenBank/DDBJ whole genome shotgun (WGS) entry which is preliminary data.</text>
</comment>
<evidence type="ECO:0000313" key="5">
    <source>
        <dbReference type="EMBL" id="EPS43588.1"/>
    </source>
</evidence>
<dbReference type="InterPro" id="IPR033121">
    <property type="entry name" value="PEPTIDASE_A1"/>
</dbReference>
<dbReference type="OrthoDB" id="4074350at2759"/>
<dbReference type="Gene3D" id="2.40.70.10">
    <property type="entry name" value="Acid Proteases"/>
    <property type="match status" value="2"/>
</dbReference>
<feature type="region of interest" description="Disordered" evidence="1">
    <location>
        <begin position="553"/>
        <end position="576"/>
    </location>
</feature>
<proteinExistence type="predicted"/>
<organism evidence="5 6">
    <name type="scientific">Dactylellina haptotyla (strain CBS 200.50)</name>
    <name type="common">Nematode-trapping fungus</name>
    <name type="synonym">Monacrosporium haptotylum</name>
    <dbReference type="NCBI Taxonomy" id="1284197"/>
    <lineage>
        <taxon>Eukaryota</taxon>
        <taxon>Fungi</taxon>
        <taxon>Dikarya</taxon>
        <taxon>Ascomycota</taxon>
        <taxon>Pezizomycotina</taxon>
        <taxon>Orbiliomycetes</taxon>
        <taxon>Orbiliales</taxon>
        <taxon>Orbiliaceae</taxon>
        <taxon>Dactylellina</taxon>
    </lineage>
</organism>
<evidence type="ECO:0000256" key="1">
    <source>
        <dbReference type="SAM" id="MobiDB-lite"/>
    </source>
</evidence>
<dbReference type="PROSITE" id="PS51767">
    <property type="entry name" value="PEPTIDASE_A1"/>
    <property type="match status" value="1"/>
</dbReference>
<feature type="domain" description="Peptidase A1" evidence="4">
    <location>
        <begin position="57"/>
        <end position="414"/>
    </location>
</feature>
<dbReference type="CDD" id="cd05471">
    <property type="entry name" value="pepsin_like"/>
    <property type="match status" value="1"/>
</dbReference>
<evidence type="ECO:0000259" key="4">
    <source>
        <dbReference type="PROSITE" id="PS51767"/>
    </source>
</evidence>
<dbReference type="eggNOG" id="ENOG502RV5I">
    <property type="taxonomic scope" value="Eukaryota"/>
</dbReference>
<reference evidence="6" key="2">
    <citation type="submission" date="2013-04" db="EMBL/GenBank/DDBJ databases">
        <title>Genomic mechanisms accounting for the adaptation to parasitism in nematode-trapping fungi.</title>
        <authorList>
            <person name="Ahren D.G."/>
        </authorList>
    </citation>
    <scope>NUCLEOTIDE SEQUENCE [LARGE SCALE GENOMIC DNA]</scope>
    <source>
        <strain evidence="6">CBS 200.50</strain>
    </source>
</reference>
<dbReference type="OMA" id="WLPKSVC"/>
<dbReference type="STRING" id="1284197.S8BVS1"/>
<dbReference type="EMBL" id="AQGS01000071">
    <property type="protein sequence ID" value="EPS43588.1"/>
    <property type="molecule type" value="Genomic_DNA"/>
</dbReference>